<sequence>MNIPAAVQLFFTAHDEDSIAEAFTADAVVRDEGHTYRGRQAIRAWRIAARAQYQFVAEPFEALSQDDIVTVRARVSGNFPGSPVVLDYRFQLADARIARLEIK</sequence>
<dbReference type="AlphaFoldDB" id="A0A1V2BV15"/>
<evidence type="ECO:0000313" key="3">
    <source>
        <dbReference type="EMBL" id="VTN08191.1"/>
    </source>
</evidence>
<evidence type="ECO:0000313" key="5">
    <source>
        <dbReference type="Proteomes" id="UP000339249"/>
    </source>
</evidence>
<reference evidence="3 5" key="1">
    <citation type="submission" date="2019-04" db="EMBL/GenBank/DDBJ databases">
        <authorList>
            <consortium name="Pathogen Informatics"/>
        </authorList>
    </citation>
    <scope>NUCLEOTIDE SEQUENCE [LARGE SCALE GENOMIC DNA]</scope>
    <source>
        <strain evidence="2 4">NCTC13038</strain>
        <strain evidence="3 5">NCTC9185</strain>
    </source>
</reference>
<dbReference type="EMBL" id="CAADJG010000002">
    <property type="protein sequence ID" value="VFS70123.1"/>
    <property type="molecule type" value="Genomic_DNA"/>
</dbReference>
<evidence type="ECO:0000313" key="4">
    <source>
        <dbReference type="Proteomes" id="UP000332594"/>
    </source>
</evidence>
<organism evidence="3 5">
    <name type="scientific">Raoultella terrigena</name>
    <name type="common">Klebsiella terrigena</name>
    <dbReference type="NCBI Taxonomy" id="577"/>
    <lineage>
        <taxon>Bacteria</taxon>
        <taxon>Pseudomonadati</taxon>
        <taxon>Pseudomonadota</taxon>
        <taxon>Gammaproteobacteria</taxon>
        <taxon>Enterobacterales</taxon>
        <taxon>Enterobacteriaceae</taxon>
        <taxon>Klebsiella/Raoultella group</taxon>
        <taxon>Raoultella</taxon>
    </lineage>
</organism>
<feature type="domain" description="SnoaL-like" evidence="1">
    <location>
        <begin position="11"/>
        <end position="99"/>
    </location>
</feature>
<dbReference type="GeneID" id="57505560"/>
<accession>A0A1V2BV15</accession>
<dbReference type="SUPFAM" id="SSF54427">
    <property type="entry name" value="NTF2-like"/>
    <property type="match status" value="1"/>
</dbReference>
<dbReference type="InterPro" id="IPR032710">
    <property type="entry name" value="NTF2-like_dom_sf"/>
</dbReference>
<name>A0A1V2BV15_RAOTE</name>
<evidence type="ECO:0000259" key="1">
    <source>
        <dbReference type="Pfam" id="PF12680"/>
    </source>
</evidence>
<dbReference type="EMBL" id="CABDVU010000001">
    <property type="protein sequence ID" value="VTN08191.1"/>
    <property type="molecule type" value="Genomic_DNA"/>
</dbReference>
<protein>
    <submittedName>
        <fullName evidence="3">SnoaL-like domain</fullName>
    </submittedName>
</protein>
<proteinExistence type="predicted"/>
<dbReference type="RefSeq" id="WP_076945233.1">
    <property type="nucleotide sequence ID" value="NZ_BJNO01000002.1"/>
</dbReference>
<dbReference type="Proteomes" id="UP000332594">
    <property type="component" value="Unassembled WGS sequence"/>
</dbReference>
<dbReference type="Pfam" id="PF12680">
    <property type="entry name" value="SnoaL_2"/>
    <property type="match status" value="1"/>
</dbReference>
<dbReference type="InterPro" id="IPR037401">
    <property type="entry name" value="SnoaL-like"/>
</dbReference>
<evidence type="ECO:0000313" key="2">
    <source>
        <dbReference type="EMBL" id="VFS70123.1"/>
    </source>
</evidence>
<dbReference type="Proteomes" id="UP000339249">
    <property type="component" value="Unassembled WGS sequence"/>
</dbReference>
<dbReference type="Gene3D" id="3.10.450.50">
    <property type="match status" value="1"/>
</dbReference>
<gene>
    <name evidence="2" type="ORF">NCTC13038_02000</name>
    <name evidence="3" type="ORF">NCTC9185_00064</name>
</gene>